<organism evidence="2">
    <name type="scientific">Arundo donax</name>
    <name type="common">Giant reed</name>
    <name type="synonym">Donax arundinaceus</name>
    <dbReference type="NCBI Taxonomy" id="35708"/>
    <lineage>
        <taxon>Eukaryota</taxon>
        <taxon>Viridiplantae</taxon>
        <taxon>Streptophyta</taxon>
        <taxon>Embryophyta</taxon>
        <taxon>Tracheophyta</taxon>
        <taxon>Spermatophyta</taxon>
        <taxon>Magnoliopsida</taxon>
        <taxon>Liliopsida</taxon>
        <taxon>Poales</taxon>
        <taxon>Poaceae</taxon>
        <taxon>PACMAD clade</taxon>
        <taxon>Arundinoideae</taxon>
        <taxon>Arundineae</taxon>
        <taxon>Arundo</taxon>
    </lineage>
</organism>
<evidence type="ECO:0000313" key="2">
    <source>
        <dbReference type="EMBL" id="JAD77857.1"/>
    </source>
</evidence>
<accession>A0A0A9D281</accession>
<proteinExistence type="predicted"/>
<feature type="region of interest" description="Disordered" evidence="1">
    <location>
        <begin position="1"/>
        <end position="37"/>
    </location>
</feature>
<dbReference type="AlphaFoldDB" id="A0A0A9D281"/>
<reference evidence="2" key="1">
    <citation type="submission" date="2014-09" db="EMBL/GenBank/DDBJ databases">
        <authorList>
            <person name="Magalhaes I.L.F."/>
            <person name="Oliveira U."/>
            <person name="Santos F.R."/>
            <person name="Vidigal T.H.D.A."/>
            <person name="Brescovit A.D."/>
            <person name="Santos A.J."/>
        </authorList>
    </citation>
    <scope>NUCLEOTIDE SEQUENCE</scope>
    <source>
        <tissue evidence="2">Shoot tissue taken approximately 20 cm above the soil surface</tissue>
    </source>
</reference>
<reference evidence="2" key="2">
    <citation type="journal article" date="2015" name="Data Brief">
        <title>Shoot transcriptome of the giant reed, Arundo donax.</title>
        <authorList>
            <person name="Barrero R.A."/>
            <person name="Guerrero F.D."/>
            <person name="Moolhuijzen P."/>
            <person name="Goolsby J.A."/>
            <person name="Tidwell J."/>
            <person name="Bellgard S.E."/>
            <person name="Bellgard M.I."/>
        </authorList>
    </citation>
    <scope>NUCLEOTIDE SEQUENCE</scope>
    <source>
        <tissue evidence="2">Shoot tissue taken approximately 20 cm above the soil surface</tissue>
    </source>
</reference>
<name>A0A0A9D281_ARUDO</name>
<sequence length="37" mass="4362">MSSIPHRIARLPGSQKKRSLEEHMQRQPALNNFLDFQ</sequence>
<evidence type="ECO:0000256" key="1">
    <source>
        <dbReference type="SAM" id="MobiDB-lite"/>
    </source>
</evidence>
<protein>
    <submittedName>
        <fullName evidence="2">Uncharacterized protein</fullName>
    </submittedName>
</protein>
<dbReference type="EMBL" id="GBRH01220038">
    <property type="protein sequence ID" value="JAD77857.1"/>
    <property type="molecule type" value="Transcribed_RNA"/>
</dbReference>